<dbReference type="Gene3D" id="2.60.120.920">
    <property type="match status" value="1"/>
</dbReference>
<dbReference type="Proteomes" id="UP000274822">
    <property type="component" value="Unassembled WGS sequence"/>
</dbReference>
<gene>
    <name evidence="2" type="ORF">BC938DRAFT_471462</name>
</gene>
<evidence type="ECO:0000259" key="1">
    <source>
        <dbReference type="Pfam" id="PF00622"/>
    </source>
</evidence>
<accession>A0A433Q834</accession>
<dbReference type="AlphaFoldDB" id="A0A433Q834"/>
<dbReference type="InterPro" id="IPR043136">
    <property type="entry name" value="B30.2/SPRY_sf"/>
</dbReference>
<feature type="domain" description="SPRY" evidence="1">
    <location>
        <begin position="29"/>
        <end position="89"/>
    </location>
</feature>
<organism evidence="2 3">
    <name type="scientific">Jimgerdemannia flammicorona</name>
    <dbReference type="NCBI Taxonomy" id="994334"/>
    <lineage>
        <taxon>Eukaryota</taxon>
        <taxon>Fungi</taxon>
        <taxon>Fungi incertae sedis</taxon>
        <taxon>Mucoromycota</taxon>
        <taxon>Mucoromycotina</taxon>
        <taxon>Endogonomycetes</taxon>
        <taxon>Endogonales</taxon>
        <taxon>Endogonaceae</taxon>
        <taxon>Jimgerdemannia</taxon>
    </lineage>
</organism>
<comment type="caution">
    <text evidence="2">The sequence shown here is derived from an EMBL/GenBank/DDBJ whole genome shotgun (WGS) entry which is preliminary data.</text>
</comment>
<evidence type="ECO:0000313" key="3">
    <source>
        <dbReference type="Proteomes" id="UP000274822"/>
    </source>
</evidence>
<dbReference type="InterPro" id="IPR003877">
    <property type="entry name" value="SPRY_dom"/>
</dbReference>
<sequence>RTLRSPRNTGLVLAFAVPHFRSKGFCLGGKQDLQVSMETPDDRIGCGVKLRSGTVFFTVNGKNIGAATVASQGAWHFCVGFHSKESVQAVTFHYTPTDWKFDPFVKICVPTCENCSSAGFPACGVHESLLTNFSEEGSVASCAGQSGCVSTKYNWKICA</sequence>
<feature type="non-terminal residue" evidence="2">
    <location>
        <position position="1"/>
    </location>
</feature>
<dbReference type="Pfam" id="PF00622">
    <property type="entry name" value="SPRY"/>
    <property type="match status" value="1"/>
</dbReference>
<protein>
    <recommendedName>
        <fullName evidence="1">SPRY domain-containing protein</fullName>
    </recommendedName>
</protein>
<feature type="non-terminal residue" evidence="2">
    <location>
        <position position="159"/>
    </location>
</feature>
<proteinExistence type="predicted"/>
<name>A0A433Q834_9FUNG</name>
<keyword evidence="3" id="KW-1185">Reference proteome</keyword>
<reference evidence="2 3" key="1">
    <citation type="journal article" date="2018" name="New Phytol.">
        <title>Phylogenomics of Endogonaceae and evolution of mycorrhizas within Mucoromycota.</title>
        <authorList>
            <person name="Chang Y."/>
            <person name="Desiro A."/>
            <person name="Na H."/>
            <person name="Sandor L."/>
            <person name="Lipzen A."/>
            <person name="Clum A."/>
            <person name="Barry K."/>
            <person name="Grigoriev I.V."/>
            <person name="Martin F.M."/>
            <person name="Stajich J.E."/>
            <person name="Smith M.E."/>
            <person name="Bonito G."/>
            <person name="Spatafora J.W."/>
        </authorList>
    </citation>
    <scope>NUCLEOTIDE SEQUENCE [LARGE SCALE GENOMIC DNA]</scope>
    <source>
        <strain evidence="2 3">AD002</strain>
    </source>
</reference>
<evidence type="ECO:0000313" key="2">
    <source>
        <dbReference type="EMBL" id="RUS25922.1"/>
    </source>
</evidence>
<dbReference type="EMBL" id="RBNJ01011654">
    <property type="protein sequence ID" value="RUS25922.1"/>
    <property type="molecule type" value="Genomic_DNA"/>
</dbReference>